<comment type="caution">
    <text evidence="2">The sequence shown here is derived from an EMBL/GenBank/DDBJ whole genome shotgun (WGS) entry which is preliminary data.</text>
</comment>
<gene>
    <name evidence="2" type="ORF">DB1_57480</name>
    <name evidence="3" type="ORF">HG1_57670</name>
    <name evidence="4" type="ORF">LaLC_57450</name>
    <name evidence="1" type="ORF">TuanDB_35120</name>
</gene>
<accession>A0A640LSS2</accession>
<dbReference type="EMBL" id="BLEU01000023">
    <property type="protein sequence ID" value="GEU04496.1"/>
    <property type="molecule type" value="Genomic_DNA"/>
</dbReference>
<dbReference type="EMBL" id="BLEW01000029">
    <property type="protein sequence ID" value="GEU27187.1"/>
    <property type="molecule type" value="Genomic_DNA"/>
</dbReference>
<name>A0A640LSS2_BACAN</name>
<evidence type="ECO:0000313" key="4">
    <source>
        <dbReference type="EMBL" id="GEU27187.1"/>
    </source>
</evidence>
<dbReference type="EMBL" id="BLET01000306">
    <property type="protein sequence ID" value="GEU00594.1"/>
    <property type="molecule type" value="Genomic_DNA"/>
</dbReference>
<evidence type="ECO:0000313" key="1">
    <source>
        <dbReference type="EMBL" id="GEU00594.1"/>
    </source>
</evidence>
<proteinExistence type="predicted"/>
<sequence length="45" mass="4997">MNNFKLGNDFDNLVSPLSDVELLNLFIQSCSQTKINGTPVPMFPP</sequence>
<reference evidence="2" key="2">
    <citation type="submission" date="2019-12" db="EMBL/GenBank/DDBJ databases">
        <authorList>
            <person name="Hoang T.H.H."/>
            <person name="Okutani A."/>
        </authorList>
    </citation>
    <scope>NUCLEOTIDE SEQUENCE</scope>
    <source>
        <strain evidence="2">DB</strain>
        <strain evidence="3">HG</strain>
        <strain evidence="4">LaLC</strain>
    </source>
</reference>
<evidence type="ECO:0000313" key="3">
    <source>
        <dbReference type="EMBL" id="GEU10282.1"/>
    </source>
</evidence>
<organism evidence="2">
    <name type="scientific">Bacillus anthracis</name>
    <name type="common">anthrax bacterium</name>
    <dbReference type="NCBI Taxonomy" id="1392"/>
    <lineage>
        <taxon>Bacteria</taxon>
        <taxon>Bacillati</taxon>
        <taxon>Bacillota</taxon>
        <taxon>Bacilli</taxon>
        <taxon>Bacillales</taxon>
        <taxon>Bacillaceae</taxon>
        <taxon>Bacillus</taxon>
        <taxon>Bacillus cereus group</taxon>
    </lineage>
</organism>
<dbReference type="AlphaFoldDB" id="A0A640LSS2"/>
<dbReference type="EMBL" id="BLEV01000020">
    <property type="protein sequence ID" value="GEU10282.1"/>
    <property type="molecule type" value="Genomic_DNA"/>
</dbReference>
<reference evidence="2" key="1">
    <citation type="submission" date="2019-12" db="EMBL/GenBank/DDBJ databases">
        <title>Epidemiological and comparative genomic analysis of Bacillus anthracis isolated from northern Vietnam.</title>
        <authorList>
            <person name="Hoang T.T.H."/>
            <person name="Dang D.A."/>
            <person name="Pham M.H."/>
            <person name="Luong M.H."/>
            <person name="Tran N.D."/>
            <person name="Nguyen T.H."/>
            <person name="Nguyen T.T."/>
            <person name="Inoue S."/>
            <person name="Morikawa S."/>
            <person name="Okutani A."/>
        </authorList>
    </citation>
    <scope>NUCLEOTIDE SEQUENCE</scope>
    <source>
        <strain evidence="2">DB</strain>
        <strain evidence="3">HG</strain>
        <strain evidence="4">LaLC</strain>
        <strain evidence="1">TuanDB</strain>
    </source>
</reference>
<protein>
    <submittedName>
        <fullName evidence="2">Uncharacterized protein</fullName>
    </submittedName>
</protein>
<evidence type="ECO:0000313" key="2">
    <source>
        <dbReference type="EMBL" id="GEU04496.1"/>
    </source>
</evidence>